<evidence type="ECO:0008006" key="4">
    <source>
        <dbReference type="Google" id="ProtNLM"/>
    </source>
</evidence>
<keyword evidence="1" id="KW-0732">Signal</keyword>
<dbReference type="AlphaFoldDB" id="A0A398DYI7"/>
<reference evidence="2 3" key="1">
    <citation type="submission" date="2018-09" db="EMBL/GenBank/DDBJ databases">
        <title>Discovery and Ecogenomic Context for Candidatus Cryosericales, a Global Caldiserica Order Active in Thawing Permafrost.</title>
        <authorList>
            <person name="Martinez M.A."/>
            <person name="Woodcroft B.J."/>
            <person name="Ignacio Espinoza J.C."/>
            <person name="Zayed A."/>
            <person name="Singleton C.M."/>
            <person name="Boyd J."/>
            <person name="Li Y.-F."/>
            <person name="Purvine S."/>
            <person name="Maughan H."/>
            <person name="Hodgkins S.B."/>
            <person name="Anderson D."/>
            <person name="Sederholm M."/>
            <person name="Temperton B."/>
            <person name="Saleska S.R."/>
            <person name="Tyson G.W."/>
            <person name="Rich V.I."/>
        </authorList>
    </citation>
    <scope>NUCLEOTIDE SEQUENCE [LARGE SCALE GENOMIC DNA]</scope>
    <source>
        <strain evidence="2 3">SMC1</strain>
    </source>
</reference>
<dbReference type="RefSeq" id="WP_119085493.1">
    <property type="nucleotide sequence ID" value="NZ_QXIY01000016.1"/>
</dbReference>
<dbReference type="EMBL" id="QXIY01000016">
    <property type="protein sequence ID" value="RIE16957.1"/>
    <property type="molecule type" value="Genomic_DNA"/>
</dbReference>
<feature type="signal peptide" evidence="1">
    <location>
        <begin position="1"/>
        <end position="22"/>
    </location>
</feature>
<sequence length="332" mass="35696">MKKRVSGIIALFLSFLVLTGCAGQGNAPHEYVAVYTNSELFINWAETDNKLTGQLQQASVDNNTLAVTSENYSFNGVLNGADISITLSNGITMTGTLNKNVLTLSYPANDGTGTMATIAFKPGSVTDFNQAVDGFQKQKKEKDASDADVSLLMAITEDKLDALQAAGVSFDDDMDSFGSLLKGMQSYYQFLKSYVSEQPLTSGRLDVVSQQLNVLSSQLDNIKNFLDVDSSAFGGSFGYHVQQAQALYAQLGNDITKLQQNWKMYQRLNVSDSPVRADAVSSAIGGAQKQQAALSQRIAVAQQQGDSYHSQGEKIYQTASKYVSGLTASGSN</sequence>
<gene>
    <name evidence="2" type="ORF">SMC1_03895</name>
</gene>
<accession>A0A398DYI7</accession>
<comment type="caution">
    <text evidence="2">The sequence shown here is derived from an EMBL/GenBank/DDBJ whole genome shotgun (WGS) entry which is preliminary data.</text>
</comment>
<protein>
    <recommendedName>
        <fullName evidence="4">Lipoprotein</fullName>
    </recommendedName>
</protein>
<dbReference type="PROSITE" id="PS51257">
    <property type="entry name" value="PROKAR_LIPOPROTEIN"/>
    <property type="match status" value="1"/>
</dbReference>
<evidence type="ECO:0000313" key="3">
    <source>
        <dbReference type="Proteomes" id="UP000266113"/>
    </source>
</evidence>
<organism evidence="2 3">
    <name type="scientific">Candidatus Cryosericum septentrionale</name>
    <dbReference type="NCBI Taxonomy" id="2290913"/>
    <lineage>
        <taxon>Bacteria</taxon>
        <taxon>Pseudomonadati</taxon>
        <taxon>Caldisericota/Cryosericota group</taxon>
        <taxon>Candidatus Cryosericota</taxon>
        <taxon>Candidatus Cryosericia</taxon>
        <taxon>Candidatus Cryosericales</taxon>
        <taxon>Candidatus Cryosericaceae</taxon>
        <taxon>Candidatus Cryosericum</taxon>
    </lineage>
</organism>
<dbReference type="Proteomes" id="UP000266113">
    <property type="component" value="Unassembled WGS sequence"/>
</dbReference>
<proteinExistence type="predicted"/>
<feature type="chain" id="PRO_5017326038" description="Lipoprotein" evidence="1">
    <location>
        <begin position="23"/>
        <end position="332"/>
    </location>
</feature>
<name>A0A398DYI7_9BACT</name>
<evidence type="ECO:0000256" key="1">
    <source>
        <dbReference type="SAM" id="SignalP"/>
    </source>
</evidence>
<evidence type="ECO:0000313" key="2">
    <source>
        <dbReference type="EMBL" id="RIE16957.1"/>
    </source>
</evidence>
<keyword evidence="3" id="KW-1185">Reference proteome</keyword>
<dbReference type="OrthoDB" id="9854466at2"/>